<keyword evidence="2" id="KW-1185">Reference proteome</keyword>
<evidence type="ECO:0000313" key="2">
    <source>
        <dbReference type="Proteomes" id="UP000092668"/>
    </source>
</evidence>
<dbReference type="EMBL" id="LFOE01000001">
    <property type="protein sequence ID" value="OBY33507.1"/>
    <property type="molecule type" value="Genomic_DNA"/>
</dbReference>
<organism evidence="1 2">
    <name type="scientific">Mycolicibacter kumamotonensis</name>
    <dbReference type="NCBI Taxonomy" id="354243"/>
    <lineage>
        <taxon>Bacteria</taxon>
        <taxon>Bacillati</taxon>
        <taxon>Actinomycetota</taxon>
        <taxon>Actinomycetes</taxon>
        <taxon>Mycobacteriales</taxon>
        <taxon>Mycobacteriaceae</taxon>
        <taxon>Mycolicibacter</taxon>
    </lineage>
</organism>
<reference evidence="1 2" key="1">
    <citation type="submission" date="2015-06" db="EMBL/GenBank/DDBJ databases">
        <title>Genome sequence of Mycobacterium kumamotonense strain Roo.</title>
        <authorList>
            <person name="Greninger A.L."/>
            <person name="Cunningham G."/>
            <person name="Miller S."/>
        </authorList>
    </citation>
    <scope>NUCLEOTIDE SEQUENCE [LARGE SCALE GENOMIC DNA]</scope>
    <source>
        <strain evidence="1 2">Roo</strain>
    </source>
</reference>
<evidence type="ECO:0000313" key="1">
    <source>
        <dbReference type="EMBL" id="OBY33507.1"/>
    </source>
</evidence>
<accession>A0A1B8SLB8</accession>
<name>A0A1B8SLB8_9MYCO</name>
<dbReference type="Proteomes" id="UP000092668">
    <property type="component" value="Unassembled WGS sequence"/>
</dbReference>
<comment type="caution">
    <text evidence="1">The sequence shown here is derived from an EMBL/GenBank/DDBJ whole genome shotgun (WGS) entry which is preliminary data.</text>
</comment>
<protein>
    <submittedName>
        <fullName evidence="1">Uncharacterized protein</fullName>
    </submittedName>
</protein>
<dbReference type="Pfam" id="PF25186">
    <property type="entry name" value="Tad4"/>
    <property type="match status" value="1"/>
</dbReference>
<gene>
    <name evidence="1" type="ORF">ACT18_00760</name>
</gene>
<dbReference type="InterPro" id="IPR057385">
    <property type="entry name" value="Tad4-like"/>
</dbReference>
<dbReference type="AlphaFoldDB" id="A0A1B8SLB8"/>
<sequence>MLVSDEALWQQQRAELLDEGEVGKKFLEYLEQWASEAERRLDSDDPRGMPATAVSIALAATESRLGKVPATMIGDMLILFLAYWKYADELASTMTHIEMRLAQDSLRAKIEALQTQAADATDEENTDVSEVQA</sequence>
<proteinExistence type="predicted"/>